<dbReference type="SMART" id="SM00967">
    <property type="entry name" value="SpoU_sub_bind"/>
    <property type="match status" value="1"/>
</dbReference>
<keyword evidence="4" id="KW-0489">Methyltransferase</keyword>
<dbReference type="InterPro" id="IPR013123">
    <property type="entry name" value="SpoU_subst-bd"/>
</dbReference>
<keyword evidence="5" id="KW-0808">Transferase</keyword>
<dbReference type="Pfam" id="PF00588">
    <property type="entry name" value="SpoU_methylase"/>
    <property type="match status" value="1"/>
</dbReference>
<evidence type="ECO:0000256" key="4">
    <source>
        <dbReference type="ARBA" id="ARBA00022603"/>
    </source>
</evidence>
<keyword evidence="3" id="KW-0698">rRNA processing</keyword>
<comment type="similarity">
    <text evidence="2">Belongs to the class IV-like SAM-binding methyltransferase superfamily. RNA methyltransferase TrmH family.</text>
</comment>
<evidence type="ECO:0000313" key="12">
    <source>
        <dbReference type="EMBL" id="CAL5227609.1"/>
    </source>
</evidence>
<keyword evidence="7" id="KW-0809">Transit peptide</keyword>
<feature type="compositionally biased region" description="Low complexity" evidence="10">
    <location>
        <begin position="35"/>
        <end position="46"/>
    </location>
</feature>
<feature type="compositionally biased region" description="Basic and acidic residues" evidence="10">
    <location>
        <begin position="145"/>
        <end position="163"/>
    </location>
</feature>
<dbReference type="InterPro" id="IPR029064">
    <property type="entry name" value="Ribosomal_eL30-like_sf"/>
</dbReference>
<evidence type="ECO:0000256" key="1">
    <source>
        <dbReference type="ARBA" id="ARBA00004173"/>
    </source>
</evidence>
<dbReference type="PANTHER" id="PTHR46103:SF1">
    <property type="entry name" value="RRNA METHYLTRANSFERASE 1, MITOCHONDRIAL"/>
    <property type="match status" value="1"/>
</dbReference>
<evidence type="ECO:0000259" key="11">
    <source>
        <dbReference type="SMART" id="SM00967"/>
    </source>
</evidence>
<protein>
    <recommendedName>
        <fullName evidence="9">rRNA methyltransferase 1, mitochondrial</fullName>
    </recommendedName>
</protein>
<reference evidence="12 13" key="1">
    <citation type="submission" date="2024-06" db="EMBL/GenBank/DDBJ databases">
        <authorList>
            <person name="Kraege A."/>
            <person name="Thomma B."/>
        </authorList>
    </citation>
    <scope>NUCLEOTIDE SEQUENCE [LARGE SCALE GENOMIC DNA]</scope>
</reference>
<proteinExistence type="inferred from homology"/>
<dbReference type="Pfam" id="PF08032">
    <property type="entry name" value="SpoU_sub_bind"/>
    <property type="match status" value="1"/>
</dbReference>
<feature type="compositionally biased region" description="Basic and acidic residues" evidence="10">
    <location>
        <begin position="60"/>
        <end position="78"/>
    </location>
</feature>
<name>A0ABP1G5Q7_9CHLO</name>
<dbReference type="SUPFAM" id="SSF55315">
    <property type="entry name" value="L30e-like"/>
    <property type="match status" value="1"/>
</dbReference>
<evidence type="ECO:0000256" key="8">
    <source>
        <dbReference type="ARBA" id="ARBA00023128"/>
    </source>
</evidence>
<dbReference type="EMBL" id="CAXHTA020000017">
    <property type="protein sequence ID" value="CAL5227609.1"/>
    <property type="molecule type" value="Genomic_DNA"/>
</dbReference>
<dbReference type="PANTHER" id="PTHR46103">
    <property type="entry name" value="RRNA METHYLTRANSFERASE 1, MITOCHONDRIAL"/>
    <property type="match status" value="1"/>
</dbReference>
<feature type="region of interest" description="Disordered" evidence="10">
    <location>
        <begin position="30"/>
        <end position="231"/>
    </location>
</feature>
<dbReference type="Gene3D" id="3.30.1330.30">
    <property type="match status" value="1"/>
</dbReference>
<evidence type="ECO:0000256" key="5">
    <source>
        <dbReference type="ARBA" id="ARBA00022679"/>
    </source>
</evidence>
<evidence type="ECO:0000256" key="9">
    <source>
        <dbReference type="ARBA" id="ARBA00034881"/>
    </source>
</evidence>
<evidence type="ECO:0000256" key="10">
    <source>
        <dbReference type="SAM" id="MobiDB-lite"/>
    </source>
</evidence>
<feature type="compositionally biased region" description="Low complexity" evidence="10">
    <location>
        <begin position="79"/>
        <end position="92"/>
    </location>
</feature>
<dbReference type="InterPro" id="IPR047261">
    <property type="entry name" value="MRM1_MeTrfase_dom"/>
</dbReference>
<dbReference type="InterPro" id="IPR029026">
    <property type="entry name" value="tRNA_m1G_MTases_N"/>
</dbReference>
<sequence>MHLEAAATCLHRQSNLLWTRSLPYGARHVSSSVQASERGSAAADRAAPPPSEWDDVWDLASDRKPSKERRSGGRESRGASRPPASSQQPAASTSGWADDWDPSSDGDAPGQRQAAGQGSWGADRGTGSSRGSWQGASRGRGTGRGSRDSWGERGSRAPARDGWEGADAAPGRDSWRSPSRGRSGEARGSWQGGSRGGRGRSARGDDREGQYGRSRQAWQPRGRPDEPALPRAPQLADKLQGEALYGVNPVLGALQALRRDCHTLYVQEANDGKKKKDGVPQAITAMKAAGGSIEYVTKHDLNQLVDNRPHQGLVLDCSSLAWEPMDTFPPAEEAAVSSTQLPIWLALDEIEDPQNMGAALRAAYFLGASGILTCARNSAPLSPAVSKASAGALEFMPVHACTSMPRTLTQASQQGWHVIGAGNEADATSCRSFKPEAPSILVVGNEGRGLRAVVRRACKDILRIDSVAATDNRFSPVGVESLNVSVAAGILLHELLHAQ</sequence>
<keyword evidence="8" id="KW-0496">Mitochondrion</keyword>
<evidence type="ECO:0000256" key="2">
    <source>
        <dbReference type="ARBA" id="ARBA00007228"/>
    </source>
</evidence>
<dbReference type="InterPro" id="IPR001537">
    <property type="entry name" value="SpoU_MeTrfase"/>
</dbReference>
<dbReference type="InterPro" id="IPR047182">
    <property type="entry name" value="MRM1"/>
</dbReference>
<dbReference type="InterPro" id="IPR029028">
    <property type="entry name" value="Alpha/beta_knot_MTases"/>
</dbReference>
<evidence type="ECO:0000256" key="3">
    <source>
        <dbReference type="ARBA" id="ARBA00022552"/>
    </source>
</evidence>
<keyword evidence="13" id="KW-1185">Reference proteome</keyword>
<dbReference type="Gene3D" id="3.40.1280.10">
    <property type="match status" value="1"/>
</dbReference>
<evidence type="ECO:0000256" key="6">
    <source>
        <dbReference type="ARBA" id="ARBA00022691"/>
    </source>
</evidence>
<dbReference type="Proteomes" id="UP001497392">
    <property type="component" value="Unassembled WGS sequence"/>
</dbReference>
<evidence type="ECO:0000256" key="7">
    <source>
        <dbReference type="ARBA" id="ARBA00022946"/>
    </source>
</evidence>
<keyword evidence="6" id="KW-0949">S-adenosyl-L-methionine</keyword>
<dbReference type="CDD" id="cd18105">
    <property type="entry name" value="SpoU-like_MRM1"/>
    <property type="match status" value="1"/>
</dbReference>
<organism evidence="12 13">
    <name type="scientific">Coccomyxa viridis</name>
    <dbReference type="NCBI Taxonomy" id="1274662"/>
    <lineage>
        <taxon>Eukaryota</taxon>
        <taxon>Viridiplantae</taxon>
        <taxon>Chlorophyta</taxon>
        <taxon>core chlorophytes</taxon>
        <taxon>Trebouxiophyceae</taxon>
        <taxon>Trebouxiophyceae incertae sedis</taxon>
        <taxon>Coccomyxaceae</taxon>
        <taxon>Coccomyxa</taxon>
    </lineage>
</organism>
<comment type="caution">
    <text evidence="12">The sequence shown here is derived from an EMBL/GenBank/DDBJ whole genome shotgun (WGS) entry which is preliminary data.</text>
</comment>
<gene>
    <name evidence="12" type="primary">g10611</name>
    <name evidence="12" type="ORF">VP750_LOCUS9515</name>
</gene>
<evidence type="ECO:0000313" key="13">
    <source>
        <dbReference type="Proteomes" id="UP001497392"/>
    </source>
</evidence>
<comment type="subcellular location">
    <subcellularLocation>
        <location evidence="1">Mitochondrion</location>
    </subcellularLocation>
</comment>
<dbReference type="SUPFAM" id="SSF75217">
    <property type="entry name" value="alpha/beta knot"/>
    <property type="match status" value="1"/>
</dbReference>
<accession>A0ABP1G5Q7</accession>
<feature type="domain" description="RNA 2-O ribose methyltransferase substrate binding" evidence="11">
    <location>
        <begin position="243"/>
        <end position="323"/>
    </location>
</feature>